<evidence type="ECO:0000256" key="7">
    <source>
        <dbReference type="ARBA" id="ARBA00022763"/>
    </source>
</evidence>
<keyword evidence="11" id="KW-0234">DNA repair</keyword>
<name>A0ABY0HHB9_9PEZI</name>
<evidence type="ECO:0000256" key="12">
    <source>
        <dbReference type="ARBA" id="ARBA00023242"/>
    </source>
</evidence>
<keyword evidence="4" id="KW-0540">Nuclease</keyword>
<keyword evidence="7" id="KW-0227">DNA damage</keyword>
<organism evidence="16 17">
    <name type="scientific">Monosporascus cannonballus</name>
    <dbReference type="NCBI Taxonomy" id="155416"/>
    <lineage>
        <taxon>Eukaryota</taxon>
        <taxon>Fungi</taxon>
        <taxon>Dikarya</taxon>
        <taxon>Ascomycota</taxon>
        <taxon>Pezizomycotina</taxon>
        <taxon>Sordariomycetes</taxon>
        <taxon>Xylariomycetidae</taxon>
        <taxon>Xylariales</taxon>
        <taxon>Xylariales incertae sedis</taxon>
        <taxon>Monosporascus</taxon>
    </lineage>
</organism>
<evidence type="ECO:0000256" key="8">
    <source>
        <dbReference type="ARBA" id="ARBA00022801"/>
    </source>
</evidence>
<evidence type="ECO:0000313" key="17">
    <source>
        <dbReference type="Proteomes" id="UP000294003"/>
    </source>
</evidence>
<evidence type="ECO:0000256" key="5">
    <source>
        <dbReference type="ARBA" id="ARBA00022723"/>
    </source>
</evidence>
<protein>
    <recommendedName>
        <fullName evidence="15">ERCC4 domain-containing protein</fullName>
    </recommendedName>
</protein>
<feature type="region of interest" description="Disordered" evidence="14">
    <location>
        <begin position="53"/>
        <end position="86"/>
    </location>
</feature>
<dbReference type="InterPro" id="IPR042530">
    <property type="entry name" value="EME1/EME2_C"/>
</dbReference>
<reference evidence="16 17" key="1">
    <citation type="submission" date="2018-06" db="EMBL/GenBank/DDBJ databases">
        <title>Complete Genomes of Monosporascus.</title>
        <authorList>
            <person name="Robinson A.J."/>
            <person name="Natvig D.O."/>
        </authorList>
    </citation>
    <scope>NUCLEOTIDE SEQUENCE [LARGE SCALE GENOMIC DNA]</scope>
    <source>
        <strain evidence="16 17">CBS 609.92</strain>
    </source>
</reference>
<evidence type="ECO:0000259" key="15">
    <source>
        <dbReference type="SMART" id="SM00891"/>
    </source>
</evidence>
<dbReference type="InterPro" id="IPR047521">
    <property type="entry name" value="XPF_nuclease_EME1_ascomycetes"/>
</dbReference>
<dbReference type="Proteomes" id="UP000294003">
    <property type="component" value="Unassembled WGS sequence"/>
</dbReference>
<dbReference type="Pfam" id="PF02732">
    <property type="entry name" value="ERCC4"/>
    <property type="match status" value="1"/>
</dbReference>
<feature type="compositionally biased region" description="Basic and acidic residues" evidence="14">
    <location>
        <begin position="228"/>
        <end position="241"/>
    </location>
</feature>
<comment type="cofactor">
    <cofactor evidence="1">
        <name>Mg(2+)</name>
        <dbReference type="ChEBI" id="CHEBI:18420"/>
    </cofactor>
</comment>
<comment type="subcellular location">
    <subcellularLocation>
        <location evidence="2">Nucleus</location>
    </subcellularLocation>
</comment>
<dbReference type="InterPro" id="IPR033310">
    <property type="entry name" value="Mms4/EME1/EME2"/>
</dbReference>
<keyword evidence="12" id="KW-0539">Nucleus</keyword>
<dbReference type="InterPro" id="IPR006166">
    <property type="entry name" value="ERCC4_domain"/>
</dbReference>
<dbReference type="SMART" id="SM00891">
    <property type="entry name" value="ERCC4"/>
    <property type="match status" value="1"/>
</dbReference>
<evidence type="ECO:0000256" key="13">
    <source>
        <dbReference type="ARBA" id="ARBA00023254"/>
    </source>
</evidence>
<evidence type="ECO:0000256" key="2">
    <source>
        <dbReference type="ARBA" id="ARBA00004123"/>
    </source>
</evidence>
<feature type="compositionally biased region" description="Pro residues" evidence="14">
    <location>
        <begin position="15"/>
        <end position="25"/>
    </location>
</feature>
<feature type="compositionally biased region" description="Basic and acidic residues" evidence="14">
    <location>
        <begin position="191"/>
        <end position="200"/>
    </location>
</feature>
<keyword evidence="10" id="KW-0233">DNA recombination</keyword>
<keyword evidence="17" id="KW-1185">Reference proteome</keyword>
<dbReference type="CDD" id="cd20085">
    <property type="entry name" value="XPF_nuclease_Mms4"/>
    <property type="match status" value="1"/>
</dbReference>
<feature type="compositionally biased region" description="Low complexity" evidence="14">
    <location>
        <begin position="112"/>
        <end position="130"/>
    </location>
</feature>
<feature type="region of interest" description="Disordered" evidence="14">
    <location>
        <begin position="1"/>
        <end position="41"/>
    </location>
</feature>
<proteinExistence type="inferred from homology"/>
<keyword evidence="6" id="KW-0255">Endonuclease</keyword>
<keyword evidence="9" id="KW-0460">Magnesium</keyword>
<sequence length="733" mass="81292">MPVEVIDLLSSSSGPSPPPRHPAPPKLTATPPRRNLAPSRALDYDVLDLTAESPTRSTIQDEGLMTDARVAPGSKRTSSGHHRQDNDFLFLSDDFDVTGDLNAQFLSKRPRVSPSSPGGKKSGGASSFRRTVSAAVTTKDRQSLQPAGVKGWHSMADPIEHSSSPHNTPAPGGWGKASNDWLDSIGGSRGKQTEPKRLDSTRSPAASSDRLVSSPPRNPTVKQTTSRDIAEKSSTRPDDLLSARNTRNKPQKRTDFIDLSSDSFDISERPQNKPTKKQAAWDPISSSIPEMSGRNHAFSSSPPRPKARSKDFIDLDDLAGSDSDEFPDLVDVDFSKIRKTKQSYSASPRNRSKCTGKPAKKTTEKKEGEKKKRAEQREAEKERKRVQKEQEKAQRALDNIKKKALEEVNKVRTDKKVSTPEMIVDLSSSLEPGLKVQIQELLKDMDVQHETWSSRVDNVVKWRRKVTCRYNEEMGHWEPVDMHIKPENHVLVIVGAAEFVKLALGAEGQDLEAHVLKMKTNHPDAKIIYLIEGLTIWMRKNRNVRNRQFQSAVRAGGGVDEPTTSGRRRNNARHQEYIDEDSIEDALLSLQVQHGALIHHTSLSHETAQWVAVFTQHISMIPYRCARDAATAAAGFCMESGQVRTGDGARDTYVRMLQEMTRVTAPIAHGIAVEYGSVSELVRGLEARGPLALENCRKSANRDGAFTDRVIGPAVSKRVYHVFMSRDPECTDV</sequence>
<dbReference type="PANTHER" id="PTHR21077">
    <property type="entry name" value="EME1 PROTEIN"/>
    <property type="match status" value="1"/>
</dbReference>
<dbReference type="Gene3D" id="3.40.50.10130">
    <property type="match status" value="1"/>
</dbReference>
<feature type="compositionally biased region" description="Basic residues" evidence="14">
    <location>
        <begin position="350"/>
        <end position="360"/>
    </location>
</feature>
<evidence type="ECO:0000256" key="4">
    <source>
        <dbReference type="ARBA" id="ARBA00022722"/>
    </source>
</evidence>
<dbReference type="EMBL" id="QJNS01000018">
    <property type="protein sequence ID" value="RYO93413.1"/>
    <property type="molecule type" value="Genomic_DNA"/>
</dbReference>
<evidence type="ECO:0000256" key="11">
    <source>
        <dbReference type="ARBA" id="ARBA00023204"/>
    </source>
</evidence>
<keyword evidence="13" id="KW-0469">Meiosis</keyword>
<keyword evidence="5" id="KW-0479">Metal-binding</keyword>
<comment type="similarity">
    <text evidence="3">Belongs to the EME1/MMS4 family.</text>
</comment>
<feature type="domain" description="ERCC4" evidence="15">
    <location>
        <begin position="421"/>
        <end position="686"/>
    </location>
</feature>
<keyword evidence="8" id="KW-0378">Hydrolase</keyword>
<evidence type="ECO:0000256" key="9">
    <source>
        <dbReference type="ARBA" id="ARBA00022842"/>
    </source>
</evidence>
<feature type="compositionally biased region" description="Acidic residues" evidence="14">
    <location>
        <begin position="314"/>
        <end position="325"/>
    </location>
</feature>
<gene>
    <name evidence="16" type="ORF">DL762_001112</name>
</gene>
<feature type="region of interest" description="Disordered" evidence="14">
    <location>
        <begin position="105"/>
        <end position="325"/>
    </location>
</feature>
<feature type="region of interest" description="Disordered" evidence="14">
    <location>
        <begin position="339"/>
        <end position="394"/>
    </location>
</feature>
<accession>A0ABY0HHB9</accession>
<evidence type="ECO:0000256" key="3">
    <source>
        <dbReference type="ARBA" id="ARBA00005313"/>
    </source>
</evidence>
<evidence type="ECO:0000256" key="1">
    <source>
        <dbReference type="ARBA" id="ARBA00001946"/>
    </source>
</evidence>
<dbReference type="Gene3D" id="1.10.150.670">
    <property type="entry name" value="Crossover junction endonuclease EME1, DNA-binding domain"/>
    <property type="match status" value="1"/>
</dbReference>
<evidence type="ECO:0000256" key="6">
    <source>
        <dbReference type="ARBA" id="ARBA00022759"/>
    </source>
</evidence>
<comment type="caution">
    <text evidence="16">The sequence shown here is derived from an EMBL/GenBank/DDBJ whole genome shotgun (WGS) entry which is preliminary data.</text>
</comment>
<feature type="region of interest" description="Disordered" evidence="14">
    <location>
        <begin position="551"/>
        <end position="573"/>
    </location>
</feature>
<feature type="compositionally biased region" description="Basic and acidic residues" evidence="14">
    <location>
        <begin position="361"/>
        <end position="394"/>
    </location>
</feature>
<evidence type="ECO:0000313" key="16">
    <source>
        <dbReference type="EMBL" id="RYO93413.1"/>
    </source>
</evidence>
<evidence type="ECO:0000256" key="10">
    <source>
        <dbReference type="ARBA" id="ARBA00023172"/>
    </source>
</evidence>
<dbReference type="PANTHER" id="PTHR21077:SF5">
    <property type="entry name" value="CROSSOVER JUNCTION ENDONUCLEASE MMS4"/>
    <property type="match status" value="1"/>
</dbReference>
<evidence type="ECO:0000256" key="14">
    <source>
        <dbReference type="SAM" id="MobiDB-lite"/>
    </source>
</evidence>